<comment type="pathway">
    <text evidence="1">Mycotoxin biosynthesis.</text>
</comment>
<dbReference type="PANTHER" id="PTHR33365:SF11">
    <property type="entry name" value="TAT PATHWAY SIGNAL SEQUENCE"/>
    <property type="match status" value="1"/>
</dbReference>
<dbReference type="InterPro" id="IPR021765">
    <property type="entry name" value="UstYa-like"/>
</dbReference>
<proteinExistence type="inferred from homology"/>
<accession>A0ABR3TXX5</accession>
<keyword evidence="6" id="KW-1185">Reference proteome</keyword>
<comment type="caution">
    <text evidence="5">The sequence shown here is derived from an EMBL/GenBank/DDBJ whole genome shotgun (WGS) entry which is preliminary data.</text>
</comment>
<dbReference type="EMBL" id="JAKEKT020000013">
    <property type="protein sequence ID" value="KAL1647102.1"/>
    <property type="molecule type" value="Genomic_DNA"/>
</dbReference>
<evidence type="ECO:0000256" key="1">
    <source>
        <dbReference type="ARBA" id="ARBA00004685"/>
    </source>
</evidence>
<gene>
    <name evidence="5" type="ORF">SLS58_002873</name>
</gene>
<evidence type="ECO:0000256" key="2">
    <source>
        <dbReference type="ARBA" id="ARBA00023002"/>
    </source>
</evidence>
<organism evidence="5 6">
    <name type="scientific">Diplodia intermedia</name>
    <dbReference type="NCBI Taxonomy" id="856260"/>
    <lineage>
        <taxon>Eukaryota</taxon>
        <taxon>Fungi</taxon>
        <taxon>Dikarya</taxon>
        <taxon>Ascomycota</taxon>
        <taxon>Pezizomycotina</taxon>
        <taxon>Dothideomycetes</taxon>
        <taxon>Dothideomycetes incertae sedis</taxon>
        <taxon>Botryosphaeriales</taxon>
        <taxon>Botryosphaeriaceae</taxon>
        <taxon>Diplodia</taxon>
    </lineage>
</organism>
<feature type="transmembrane region" description="Helical" evidence="4">
    <location>
        <begin position="42"/>
        <end position="63"/>
    </location>
</feature>
<dbReference type="PANTHER" id="PTHR33365">
    <property type="entry name" value="YALI0B05434P"/>
    <property type="match status" value="1"/>
</dbReference>
<comment type="similarity">
    <text evidence="3">Belongs to the ustYa family.</text>
</comment>
<dbReference type="Proteomes" id="UP001521184">
    <property type="component" value="Unassembled WGS sequence"/>
</dbReference>
<keyword evidence="2" id="KW-0560">Oxidoreductase</keyword>
<dbReference type="Pfam" id="PF11807">
    <property type="entry name" value="UstYa"/>
    <property type="match status" value="1"/>
</dbReference>
<evidence type="ECO:0000313" key="5">
    <source>
        <dbReference type="EMBL" id="KAL1647102.1"/>
    </source>
</evidence>
<evidence type="ECO:0000313" key="6">
    <source>
        <dbReference type="Proteomes" id="UP001521184"/>
    </source>
</evidence>
<evidence type="ECO:0000256" key="4">
    <source>
        <dbReference type="SAM" id="Phobius"/>
    </source>
</evidence>
<keyword evidence="4" id="KW-0472">Membrane</keyword>
<reference evidence="5 6" key="1">
    <citation type="journal article" date="2023" name="Plant Dis.">
        <title>First Report of Diplodia intermedia Causing Canker and Dieback Diseases on Apple Trees in Canada.</title>
        <authorList>
            <person name="Ellouze W."/>
            <person name="Ilyukhin E."/>
            <person name="Sulman M."/>
            <person name="Ali S."/>
        </authorList>
    </citation>
    <scope>NUCLEOTIDE SEQUENCE [LARGE SCALE GENOMIC DNA]</scope>
    <source>
        <strain evidence="5 6">M45-28</strain>
    </source>
</reference>
<protein>
    <recommendedName>
        <fullName evidence="7">Oxidase ustYa</fullName>
    </recommendedName>
</protein>
<name>A0ABR3TXX5_9PEZI</name>
<evidence type="ECO:0008006" key="7">
    <source>
        <dbReference type="Google" id="ProtNLM"/>
    </source>
</evidence>
<sequence>MAEYTAIPHGEESGHLPRHKRQSSFSSLFSRSRLADITTAPVAAAAVSALLATACFWILFAIFSGLLSHSQVPLGEEINGLVPEFQRVPRVFWNDSNYGPEVDVASLSKEHRRSILANWAKLIPQGNGFLPVADPTKATLPPPLQNDPPSQPYFYAVSVFHQLHCLDAILRVFLATNDSDPSSATRSSAHSNHGLETAHAMHCFDYIRQSIMCCGDTALEGADPYTIARGEDNLDTGTFGIGSTHMCKDYGAIYGYAKTKGAERWNAQRLKEKGGR</sequence>
<keyword evidence="4" id="KW-0812">Transmembrane</keyword>
<evidence type="ECO:0000256" key="3">
    <source>
        <dbReference type="ARBA" id="ARBA00035112"/>
    </source>
</evidence>
<keyword evidence="4" id="KW-1133">Transmembrane helix</keyword>